<reference evidence="2 3" key="1">
    <citation type="journal article" date="2017" name="BMC Genomics">
        <title>Comparative genomic and phylogenomic analyses of the Bifidobacteriaceae family.</title>
        <authorList>
            <person name="Lugli G.A."/>
            <person name="Milani C."/>
            <person name="Turroni F."/>
            <person name="Duranti S."/>
            <person name="Mancabelli L."/>
            <person name="Mangifesta M."/>
            <person name="Ferrario C."/>
            <person name="Modesto M."/>
            <person name="Mattarelli P."/>
            <person name="Jiri K."/>
            <person name="van Sinderen D."/>
            <person name="Ventura M."/>
        </authorList>
    </citation>
    <scope>NUCLEOTIDE SEQUENCE [LARGE SCALE GENOMIC DNA]</scope>
    <source>
        <strain evidence="2 3">DSM 28807</strain>
    </source>
</reference>
<feature type="transmembrane region" description="Helical" evidence="1">
    <location>
        <begin position="96"/>
        <end position="117"/>
    </location>
</feature>
<dbReference type="AlphaFoldDB" id="A0A261FSM3"/>
<dbReference type="Proteomes" id="UP000216352">
    <property type="component" value="Unassembled WGS sequence"/>
</dbReference>
<dbReference type="RefSeq" id="WP_072726600.1">
    <property type="nucleotide sequence ID" value="NZ_BDIS01000024.1"/>
</dbReference>
<sequence>MNGNGNGNGNKLLQSQRQNRVFGIVFLILALQDALSIALGHDPMSWRNIFPMMAYAMTSVLMLAASRSPITAISANPALAEDERDRLIVMKTYAKAIRVMEFALALVGMVCGILANYDGSATLANISGALAIISGTCLITMCATMLLCAALSAHYNRTM</sequence>
<feature type="transmembrane region" description="Helical" evidence="1">
    <location>
        <begin position="52"/>
        <end position="75"/>
    </location>
</feature>
<feature type="transmembrane region" description="Helical" evidence="1">
    <location>
        <begin position="21"/>
        <end position="40"/>
    </location>
</feature>
<evidence type="ECO:0000313" key="2">
    <source>
        <dbReference type="EMBL" id="OZG62194.1"/>
    </source>
</evidence>
<gene>
    <name evidence="2" type="ORF">BLEM_0740</name>
</gene>
<accession>A0A261FSM3</accession>
<feature type="transmembrane region" description="Helical" evidence="1">
    <location>
        <begin position="129"/>
        <end position="153"/>
    </location>
</feature>
<keyword evidence="1" id="KW-0812">Transmembrane</keyword>
<dbReference type="OrthoDB" id="9886376at2"/>
<proteinExistence type="predicted"/>
<name>A0A261FSM3_9BIFI</name>
<evidence type="ECO:0000256" key="1">
    <source>
        <dbReference type="SAM" id="Phobius"/>
    </source>
</evidence>
<dbReference type="STRING" id="1603886.GCA_001895165_01746"/>
<keyword evidence="1" id="KW-0472">Membrane</keyword>
<keyword evidence="3" id="KW-1185">Reference proteome</keyword>
<keyword evidence="1" id="KW-1133">Transmembrane helix</keyword>
<comment type="caution">
    <text evidence="2">The sequence shown here is derived from an EMBL/GenBank/DDBJ whole genome shotgun (WGS) entry which is preliminary data.</text>
</comment>
<evidence type="ECO:0000313" key="3">
    <source>
        <dbReference type="Proteomes" id="UP000216352"/>
    </source>
</evidence>
<protein>
    <submittedName>
        <fullName evidence="2">Uncharacterized protein</fullName>
    </submittedName>
</protein>
<dbReference type="EMBL" id="MWWX01000005">
    <property type="protein sequence ID" value="OZG62194.1"/>
    <property type="molecule type" value="Genomic_DNA"/>
</dbReference>
<organism evidence="2 3">
    <name type="scientific">Bifidobacterium lemurum</name>
    <dbReference type="NCBI Taxonomy" id="1603886"/>
    <lineage>
        <taxon>Bacteria</taxon>
        <taxon>Bacillati</taxon>
        <taxon>Actinomycetota</taxon>
        <taxon>Actinomycetes</taxon>
        <taxon>Bifidobacteriales</taxon>
        <taxon>Bifidobacteriaceae</taxon>
        <taxon>Bifidobacterium</taxon>
    </lineage>
</organism>